<dbReference type="Proteomes" id="UP001241169">
    <property type="component" value="Unassembled WGS sequence"/>
</dbReference>
<evidence type="ECO:0000313" key="2">
    <source>
        <dbReference type="EMBL" id="KAK1541470.1"/>
    </source>
</evidence>
<organism evidence="2 3">
    <name type="scientific">Colletotrichum paranaense</name>
    <dbReference type="NCBI Taxonomy" id="1914294"/>
    <lineage>
        <taxon>Eukaryota</taxon>
        <taxon>Fungi</taxon>
        <taxon>Dikarya</taxon>
        <taxon>Ascomycota</taxon>
        <taxon>Pezizomycotina</taxon>
        <taxon>Sordariomycetes</taxon>
        <taxon>Hypocreomycetidae</taxon>
        <taxon>Glomerellales</taxon>
        <taxon>Glomerellaceae</taxon>
        <taxon>Colletotrichum</taxon>
        <taxon>Colletotrichum acutatum species complex</taxon>
    </lineage>
</organism>
<evidence type="ECO:0000256" key="1">
    <source>
        <dbReference type="SAM" id="Phobius"/>
    </source>
</evidence>
<dbReference type="RefSeq" id="XP_060350602.1">
    <property type="nucleotide sequence ID" value="XM_060491728.1"/>
</dbReference>
<reference evidence="2 3" key="1">
    <citation type="submission" date="2016-10" db="EMBL/GenBank/DDBJ databases">
        <title>The genome sequence of Colletotrichum fioriniae PJ7.</title>
        <authorList>
            <person name="Baroncelli R."/>
        </authorList>
    </citation>
    <scope>NUCLEOTIDE SEQUENCE [LARGE SCALE GENOMIC DNA]</scope>
    <source>
        <strain evidence="2 3">IMI 384185</strain>
    </source>
</reference>
<dbReference type="GeneID" id="85375627"/>
<keyword evidence="1" id="KW-0472">Membrane</keyword>
<feature type="transmembrane region" description="Helical" evidence="1">
    <location>
        <begin position="182"/>
        <end position="210"/>
    </location>
</feature>
<gene>
    <name evidence="2" type="ORF">CPAR01_07459</name>
</gene>
<name>A0ABQ9SPN9_9PEZI</name>
<dbReference type="EMBL" id="MOPA01000005">
    <property type="protein sequence ID" value="KAK1541470.1"/>
    <property type="molecule type" value="Genomic_DNA"/>
</dbReference>
<evidence type="ECO:0000313" key="3">
    <source>
        <dbReference type="Proteomes" id="UP001241169"/>
    </source>
</evidence>
<accession>A0ABQ9SPN9</accession>
<keyword evidence="1" id="KW-1133">Transmembrane helix</keyword>
<keyword evidence="1" id="KW-0812">Transmembrane</keyword>
<proteinExistence type="predicted"/>
<comment type="caution">
    <text evidence="2">The sequence shown here is derived from an EMBL/GenBank/DDBJ whole genome shotgun (WGS) entry which is preliminary data.</text>
</comment>
<protein>
    <submittedName>
        <fullName evidence="2">Uncharacterized protein</fullName>
    </submittedName>
</protein>
<sequence>MRLARALHGCSRSQPHKFVILNSDLLRVHWHPTFRYVEDSTNARTATWPLWPGHRRELVSQASLIGFYVHETVTTLPTIGFSGVDGQTGMSLLHEEPPSARQRTVVPSGVGSPWLSEVVRPLKHGQLVFVRSSADTLFPINPFMGLWGILLEPPRRSALIGGRDSPENGRAGRKPSRIRQSIPYLVLILLHVHQPFGLSIMAMFFCVYWTNTCCD</sequence>
<keyword evidence="3" id="KW-1185">Reference proteome</keyword>